<gene>
    <name evidence="1" type="ORF">P154DRAFT_579646</name>
</gene>
<keyword evidence="2" id="KW-1185">Reference proteome</keyword>
<evidence type="ECO:0000313" key="1">
    <source>
        <dbReference type="EMBL" id="KAF1996713.1"/>
    </source>
</evidence>
<proteinExistence type="predicted"/>
<name>A0A6A5W4D8_9PLEO</name>
<dbReference type="EMBL" id="ML977622">
    <property type="protein sequence ID" value="KAF1996713.1"/>
    <property type="molecule type" value="Genomic_DNA"/>
</dbReference>
<dbReference type="Proteomes" id="UP000799779">
    <property type="component" value="Unassembled WGS sequence"/>
</dbReference>
<protein>
    <submittedName>
        <fullName evidence="1">Uncharacterized protein</fullName>
    </submittedName>
</protein>
<dbReference type="AlphaFoldDB" id="A0A6A5W4D8"/>
<sequence length="70" mass="7297">MAARQASDAWPPVVECAFWAASAVPGALILHVGGDIARAAVHGRGSLGIMQVSERNGCRQQQAQFTGGHQ</sequence>
<accession>A0A6A5W4D8</accession>
<reference evidence="1" key="1">
    <citation type="journal article" date="2020" name="Stud. Mycol.">
        <title>101 Dothideomycetes genomes: a test case for predicting lifestyles and emergence of pathogens.</title>
        <authorList>
            <person name="Haridas S."/>
            <person name="Albert R."/>
            <person name="Binder M."/>
            <person name="Bloem J."/>
            <person name="Labutti K."/>
            <person name="Salamov A."/>
            <person name="Andreopoulos B."/>
            <person name="Baker S."/>
            <person name="Barry K."/>
            <person name="Bills G."/>
            <person name="Bluhm B."/>
            <person name="Cannon C."/>
            <person name="Castanera R."/>
            <person name="Culley D."/>
            <person name="Daum C."/>
            <person name="Ezra D."/>
            <person name="Gonzalez J."/>
            <person name="Henrissat B."/>
            <person name="Kuo A."/>
            <person name="Liang C."/>
            <person name="Lipzen A."/>
            <person name="Lutzoni F."/>
            <person name="Magnuson J."/>
            <person name="Mondo S."/>
            <person name="Nolan M."/>
            <person name="Ohm R."/>
            <person name="Pangilinan J."/>
            <person name="Park H.-J."/>
            <person name="Ramirez L."/>
            <person name="Alfaro M."/>
            <person name="Sun H."/>
            <person name="Tritt A."/>
            <person name="Yoshinaga Y."/>
            <person name="Zwiers L.-H."/>
            <person name="Turgeon B."/>
            <person name="Goodwin S."/>
            <person name="Spatafora J."/>
            <person name="Crous P."/>
            <person name="Grigoriev I."/>
        </authorList>
    </citation>
    <scope>NUCLEOTIDE SEQUENCE</scope>
    <source>
        <strain evidence="1">CBS 123094</strain>
    </source>
</reference>
<evidence type="ECO:0000313" key="2">
    <source>
        <dbReference type="Proteomes" id="UP000799779"/>
    </source>
</evidence>
<organism evidence="1 2">
    <name type="scientific">Amniculicola lignicola CBS 123094</name>
    <dbReference type="NCBI Taxonomy" id="1392246"/>
    <lineage>
        <taxon>Eukaryota</taxon>
        <taxon>Fungi</taxon>
        <taxon>Dikarya</taxon>
        <taxon>Ascomycota</taxon>
        <taxon>Pezizomycotina</taxon>
        <taxon>Dothideomycetes</taxon>
        <taxon>Pleosporomycetidae</taxon>
        <taxon>Pleosporales</taxon>
        <taxon>Amniculicolaceae</taxon>
        <taxon>Amniculicola</taxon>
    </lineage>
</organism>